<keyword evidence="1" id="KW-0732">Signal</keyword>
<gene>
    <name evidence="3" type="ORF">ISP17_17310</name>
</gene>
<dbReference type="Proteomes" id="UP001620460">
    <property type="component" value="Unassembled WGS sequence"/>
</dbReference>
<dbReference type="Pfam" id="PF13670">
    <property type="entry name" value="PepSY_2"/>
    <property type="match status" value="2"/>
</dbReference>
<protein>
    <submittedName>
        <fullName evidence="3">PepSY domain-containing protein</fullName>
    </submittedName>
</protein>
<comment type="caution">
    <text evidence="3">The sequence shown here is derived from an EMBL/GenBank/DDBJ whole genome shotgun (WGS) entry which is preliminary data.</text>
</comment>
<evidence type="ECO:0000313" key="3">
    <source>
        <dbReference type="EMBL" id="MFK2905720.1"/>
    </source>
</evidence>
<evidence type="ECO:0000259" key="2">
    <source>
        <dbReference type="Pfam" id="PF13670"/>
    </source>
</evidence>
<organism evidence="3 4">
    <name type="scientific">Dyella ginsengisoli</name>
    <dbReference type="NCBI Taxonomy" id="363848"/>
    <lineage>
        <taxon>Bacteria</taxon>
        <taxon>Pseudomonadati</taxon>
        <taxon>Pseudomonadota</taxon>
        <taxon>Gammaproteobacteria</taxon>
        <taxon>Lysobacterales</taxon>
        <taxon>Rhodanobacteraceae</taxon>
        <taxon>Dyella</taxon>
    </lineage>
</organism>
<feature type="domain" description="PepSY" evidence="2">
    <location>
        <begin position="84"/>
        <end position="142"/>
    </location>
</feature>
<keyword evidence="4" id="KW-1185">Reference proteome</keyword>
<evidence type="ECO:0000313" key="4">
    <source>
        <dbReference type="Proteomes" id="UP001620460"/>
    </source>
</evidence>
<dbReference type="EMBL" id="JADIKM010000005">
    <property type="protein sequence ID" value="MFK2905720.1"/>
    <property type="molecule type" value="Genomic_DNA"/>
</dbReference>
<sequence>MKTIALSAALALALGVAGAAMAQSQSNGALTEAQVRTRLQDQGYSHIDDLKFKHGMWHAEARSGNGKHVDLRIDPDSGKAYADEQKVSRLSKDDVRASLASAGYTDVHDVEFEDGMWRAKAENSAGKDVKLQIDPDTGKVVGTDD</sequence>
<dbReference type="InterPro" id="IPR025711">
    <property type="entry name" value="PepSY"/>
</dbReference>
<dbReference type="RefSeq" id="WP_404635388.1">
    <property type="nucleotide sequence ID" value="NZ_JADIKM010000005.1"/>
</dbReference>
<reference evidence="3 4" key="1">
    <citation type="submission" date="2020-10" db="EMBL/GenBank/DDBJ databases">
        <title>Phylogeny of dyella-like bacteria.</title>
        <authorList>
            <person name="Fu J."/>
        </authorList>
    </citation>
    <scope>NUCLEOTIDE SEQUENCE [LARGE SCALE GENOMIC DNA]</scope>
    <source>
        <strain evidence="3 4">Gsoil3046</strain>
    </source>
</reference>
<feature type="chain" id="PRO_5045695540" evidence="1">
    <location>
        <begin position="23"/>
        <end position="145"/>
    </location>
</feature>
<proteinExistence type="predicted"/>
<feature type="signal peptide" evidence="1">
    <location>
        <begin position="1"/>
        <end position="22"/>
    </location>
</feature>
<name>A0ABW8K140_9GAMM</name>
<accession>A0ABW8K140</accession>
<feature type="domain" description="PepSY" evidence="2">
    <location>
        <begin position="8"/>
        <end position="80"/>
    </location>
</feature>
<evidence type="ECO:0000256" key="1">
    <source>
        <dbReference type="SAM" id="SignalP"/>
    </source>
</evidence>